<organism evidence="2 3">
    <name type="scientific">candidate division WOR-3 bacterium</name>
    <dbReference type="NCBI Taxonomy" id="2052148"/>
    <lineage>
        <taxon>Bacteria</taxon>
        <taxon>Bacteria division WOR-3</taxon>
    </lineage>
</organism>
<dbReference type="Gene3D" id="2.120.10.10">
    <property type="match status" value="2"/>
</dbReference>
<proteinExistence type="predicted"/>
<gene>
    <name evidence="2" type="ORF">ENI34_02230</name>
</gene>
<dbReference type="Proteomes" id="UP000885826">
    <property type="component" value="Unassembled WGS sequence"/>
</dbReference>
<dbReference type="CDD" id="cd15482">
    <property type="entry name" value="Sialidase_non-viral"/>
    <property type="match status" value="1"/>
</dbReference>
<accession>A0A9C9EKW3</accession>
<name>A0A9C9EKW3_UNCW3</name>
<feature type="domain" description="Secretion system C-terminal sorting" evidence="1">
    <location>
        <begin position="414"/>
        <end position="499"/>
    </location>
</feature>
<comment type="caution">
    <text evidence="2">The sequence shown here is derived from an EMBL/GenBank/DDBJ whole genome shotgun (WGS) entry which is preliminary data.</text>
</comment>
<dbReference type="NCBIfam" id="TIGR04183">
    <property type="entry name" value="Por_Secre_tail"/>
    <property type="match status" value="1"/>
</dbReference>
<dbReference type="Pfam" id="PF18962">
    <property type="entry name" value="Por_Secre_tail"/>
    <property type="match status" value="1"/>
</dbReference>
<sequence length="502" mass="56770">MKKSTSKSGLLVYTMLFLFNNLLLFSFLQAQAGWGPDVRLTYDYSYNAYPRAACCGDTIHLVWWKNYWDSLSIIHDEIFYLRSTDAGESWSEPVRLSVEDEQSGTMPQIAVSGNTVHVIWFEEDYGVVYRRSTDGGDTWQGIDSIIPGMHYSSIFADSSLIYIAGINSATGILMFTKSYDGGNVWQPVMDVTLARASPTLRCISDDILALSVTYRALPGACEIYDIRSFNGGESWTDSQMVSEDDGIGSQHPAMDTDDSSGIHIVWYDYKYSPYPWTGDIFYRASRDSGNSWEEIDSLTVQHRAVASDILAEDNNLHLVWEDDRNGFDNNFEIYYRMSTDLGRTWGPEIRLTNAPYKSISPSLTCGGGYLHLFWSDLRDYGNNSPWMLYYKRKDLSGGISELEGVLSSGIDFGVYPNPFSKLINISLGREQRAKCREKTVGTMPKPLSLKIFDVSGKEVMVYEMKQKEREIRVDCKYLPCGVYFVQIEVGSCVGLKKVIKVE</sequence>
<dbReference type="InterPro" id="IPR026444">
    <property type="entry name" value="Secre_tail"/>
</dbReference>
<evidence type="ECO:0000259" key="1">
    <source>
        <dbReference type="Pfam" id="PF18962"/>
    </source>
</evidence>
<reference evidence="2" key="1">
    <citation type="journal article" date="2020" name="mSystems">
        <title>Genome- and Community-Level Interaction Insights into Carbon Utilization and Element Cycling Functions of Hydrothermarchaeota in Hydrothermal Sediment.</title>
        <authorList>
            <person name="Zhou Z."/>
            <person name="Liu Y."/>
            <person name="Xu W."/>
            <person name="Pan J."/>
            <person name="Luo Z.H."/>
            <person name="Li M."/>
        </authorList>
    </citation>
    <scope>NUCLEOTIDE SEQUENCE</scope>
    <source>
        <strain evidence="2">HyVt-388</strain>
    </source>
</reference>
<dbReference type="SUPFAM" id="SSF110296">
    <property type="entry name" value="Oligoxyloglucan reducing end-specific cellobiohydrolase"/>
    <property type="match status" value="1"/>
</dbReference>
<evidence type="ECO:0000313" key="3">
    <source>
        <dbReference type="Proteomes" id="UP000885826"/>
    </source>
</evidence>
<protein>
    <submittedName>
        <fullName evidence="2">T9SS type A sorting domain-containing protein</fullName>
    </submittedName>
</protein>
<dbReference type="AlphaFoldDB" id="A0A9C9EKW3"/>
<evidence type="ECO:0000313" key="2">
    <source>
        <dbReference type="EMBL" id="HEC77943.1"/>
    </source>
</evidence>
<dbReference type="EMBL" id="DRIG01000026">
    <property type="protein sequence ID" value="HEC77943.1"/>
    <property type="molecule type" value="Genomic_DNA"/>
</dbReference>